<evidence type="ECO:0000256" key="2">
    <source>
        <dbReference type="ARBA" id="ARBA00010136"/>
    </source>
</evidence>
<keyword evidence="4" id="KW-0325">Glycoprotein</keyword>
<feature type="binding site" evidence="12">
    <location>
        <position position="360"/>
    </location>
    <ligand>
        <name>Zn(2+)</name>
        <dbReference type="ChEBI" id="CHEBI:29105"/>
        <note>catalytic</note>
    </ligand>
</feature>
<dbReference type="InterPro" id="IPR001930">
    <property type="entry name" value="Peptidase_M1"/>
</dbReference>
<accession>A0AAV7XY51</accession>
<dbReference type="GO" id="GO:0043171">
    <property type="term" value="P:peptide catabolic process"/>
    <property type="evidence" value="ECO:0007669"/>
    <property type="project" value="TreeGrafter"/>
</dbReference>
<organism evidence="19 20">
    <name type="scientific">Megalurothrips usitatus</name>
    <name type="common">bean blossom thrips</name>
    <dbReference type="NCBI Taxonomy" id="439358"/>
    <lineage>
        <taxon>Eukaryota</taxon>
        <taxon>Metazoa</taxon>
        <taxon>Ecdysozoa</taxon>
        <taxon>Arthropoda</taxon>
        <taxon>Hexapoda</taxon>
        <taxon>Insecta</taxon>
        <taxon>Pterygota</taxon>
        <taxon>Neoptera</taxon>
        <taxon>Paraneoptera</taxon>
        <taxon>Thysanoptera</taxon>
        <taxon>Terebrantia</taxon>
        <taxon>Thripoidea</taxon>
        <taxon>Thripidae</taxon>
        <taxon>Megalurothrips</taxon>
    </lineage>
</organism>
<evidence type="ECO:0000256" key="7">
    <source>
        <dbReference type="ARBA" id="ARBA00022801"/>
    </source>
</evidence>
<feature type="domain" description="Peptidase M1 membrane alanine aminopeptidase" evidence="16">
    <location>
        <begin position="1222"/>
        <end position="1428"/>
    </location>
</feature>
<keyword evidence="4" id="KW-0472">Membrane</keyword>
<dbReference type="Pfam" id="PF01433">
    <property type="entry name" value="Peptidase_M1"/>
    <property type="match status" value="2"/>
</dbReference>
<evidence type="ECO:0008006" key="21">
    <source>
        <dbReference type="Google" id="ProtNLM"/>
    </source>
</evidence>
<feature type="domain" description="Aminopeptidase N-like N-terminal" evidence="18">
    <location>
        <begin position="50"/>
        <end position="233"/>
    </location>
</feature>
<evidence type="ECO:0000259" key="18">
    <source>
        <dbReference type="Pfam" id="PF17900"/>
    </source>
</evidence>
<name>A0AAV7XY51_9NEOP</name>
<dbReference type="GO" id="GO:0070006">
    <property type="term" value="F:metalloaminopeptidase activity"/>
    <property type="evidence" value="ECO:0007669"/>
    <property type="project" value="TreeGrafter"/>
</dbReference>
<feature type="compositionally biased region" description="Pro residues" evidence="14">
    <location>
        <begin position="973"/>
        <end position="983"/>
    </location>
</feature>
<evidence type="ECO:0000256" key="15">
    <source>
        <dbReference type="SAM" id="SignalP"/>
    </source>
</evidence>
<gene>
    <name evidence="19" type="ORF">ONE63_005280</name>
</gene>
<evidence type="ECO:0000313" key="20">
    <source>
        <dbReference type="Proteomes" id="UP001075354"/>
    </source>
</evidence>
<comment type="cofactor">
    <cofactor evidence="12">
        <name>Zn(2+)</name>
        <dbReference type="ChEBI" id="CHEBI:29105"/>
    </cofactor>
    <text evidence="12">Binds 1 zinc ion per subunit.</text>
</comment>
<feature type="compositionally biased region" description="Pro residues" evidence="14">
    <location>
        <begin position="1927"/>
        <end position="1942"/>
    </location>
</feature>
<evidence type="ECO:0000256" key="3">
    <source>
        <dbReference type="ARBA" id="ARBA00022438"/>
    </source>
</evidence>
<dbReference type="SUPFAM" id="SSF55486">
    <property type="entry name" value="Metalloproteases ('zincins'), catalytic domain"/>
    <property type="match status" value="2"/>
</dbReference>
<evidence type="ECO:0000256" key="9">
    <source>
        <dbReference type="ARBA" id="ARBA00023049"/>
    </source>
</evidence>
<keyword evidence="20" id="KW-1185">Reference proteome</keyword>
<comment type="caution">
    <text evidence="19">The sequence shown here is derived from an EMBL/GenBank/DDBJ whole genome shotgun (WGS) entry which is preliminary data.</text>
</comment>
<dbReference type="FunFam" id="1.10.390.10:FF:000013">
    <property type="entry name" value="Aminopeptidase N"/>
    <property type="match status" value="1"/>
</dbReference>
<evidence type="ECO:0000313" key="19">
    <source>
        <dbReference type="EMBL" id="KAJ1530371.1"/>
    </source>
</evidence>
<dbReference type="PANTHER" id="PTHR11533:SF290">
    <property type="entry name" value="AMINOPEPTIDASE"/>
    <property type="match status" value="1"/>
</dbReference>
<keyword evidence="4" id="KW-0336">GPI-anchor</keyword>
<dbReference type="InterPro" id="IPR050344">
    <property type="entry name" value="Peptidase_M1_aminopeptidases"/>
</dbReference>
<evidence type="ECO:0000256" key="8">
    <source>
        <dbReference type="ARBA" id="ARBA00022833"/>
    </source>
</evidence>
<reference evidence="19" key="1">
    <citation type="submission" date="2022-12" db="EMBL/GenBank/DDBJ databases">
        <title>Chromosome-level genome assembly of the bean flower thrips Megalurothrips usitatus.</title>
        <authorList>
            <person name="Ma L."/>
            <person name="Liu Q."/>
            <person name="Li H."/>
            <person name="Cai W."/>
        </authorList>
    </citation>
    <scope>NUCLEOTIDE SEQUENCE</scope>
    <source>
        <strain evidence="19">Cailab_2022a</strain>
    </source>
</reference>
<dbReference type="GO" id="GO:0005886">
    <property type="term" value="C:plasma membrane"/>
    <property type="evidence" value="ECO:0007669"/>
    <property type="project" value="UniProtKB-SubCell"/>
</dbReference>
<dbReference type="InterPro" id="IPR027268">
    <property type="entry name" value="Peptidase_M4/M1_CTD_sf"/>
</dbReference>
<keyword evidence="10" id="KW-0449">Lipoprotein</keyword>
<feature type="binding site" evidence="12">
    <location>
        <position position="341"/>
    </location>
    <ligand>
        <name>Zn(2+)</name>
        <dbReference type="ChEBI" id="CHEBI:29105"/>
        <note>catalytic</note>
    </ligand>
</feature>
<feature type="compositionally biased region" description="Low complexity" evidence="14">
    <location>
        <begin position="1943"/>
        <end position="1957"/>
    </location>
</feature>
<dbReference type="GO" id="GO:0005737">
    <property type="term" value="C:cytoplasm"/>
    <property type="evidence" value="ECO:0007669"/>
    <property type="project" value="TreeGrafter"/>
</dbReference>
<feature type="compositionally biased region" description="Low complexity" evidence="14">
    <location>
        <begin position="916"/>
        <end position="961"/>
    </location>
</feature>
<dbReference type="CDD" id="cd09601">
    <property type="entry name" value="M1_APN-Q_like"/>
    <property type="match status" value="1"/>
</dbReference>
<evidence type="ECO:0000256" key="6">
    <source>
        <dbReference type="ARBA" id="ARBA00022723"/>
    </source>
</evidence>
<dbReference type="Proteomes" id="UP001075354">
    <property type="component" value="Chromosome 2"/>
</dbReference>
<keyword evidence="3" id="KW-0031">Aminopeptidase</keyword>
<dbReference type="SUPFAM" id="SSF63737">
    <property type="entry name" value="Leukotriene A4 hydrolase N-terminal domain"/>
    <property type="match status" value="2"/>
</dbReference>
<keyword evidence="6 12" id="KW-0479">Metal-binding</keyword>
<protein>
    <recommendedName>
        <fullName evidence="21">Aminopeptidase N-like</fullName>
    </recommendedName>
</protein>
<dbReference type="EMBL" id="JAPTSV010000002">
    <property type="protein sequence ID" value="KAJ1530371.1"/>
    <property type="molecule type" value="Genomic_DNA"/>
</dbReference>
<dbReference type="InterPro" id="IPR045357">
    <property type="entry name" value="Aminopeptidase_N-like_N"/>
</dbReference>
<evidence type="ECO:0000256" key="11">
    <source>
        <dbReference type="PIRSR" id="PIRSR634016-1"/>
    </source>
</evidence>
<feature type="domain" description="Peptidase M1 membrane alanine aminopeptidase" evidence="16">
    <location>
        <begin position="272"/>
        <end position="477"/>
    </location>
</feature>
<dbReference type="Gene3D" id="2.60.40.1730">
    <property type="entry name" value="tricorn interacting facor f3 domain"/>
    <property type="match status" value="2"/>
</dbReference>
<evidence type="ECO:0000256" key="10">
    <source>
        <dbReference type="ARBA" id="ARBA00023288"/>
    </source>
</evidence>
<dbReference type="GO" id="GO:0005615">
    <property type="term" value="C:extracellular space"/>
    <property type="evidence" value="ECO:0007669"/>
    <property type="project" value="TreeGrafter"/>
</dbReference>
<feature type="domain" description="Aminopeptidase N-like N-terminal" evidence="18">
    <location>
        <begin position="991"/>
        <end position="1177"/>
    </location>
</feature>
<keyword evidence="5" id="KW-0645">Protease</keyword>
<dbReference type="InterPro" id="IPR024571">
    <property type="entry name" value="ERAP1-like_C_dom"/>
</dbReference>
<evidence type="ECO:0000256" key="1">
    <source>
        <dbReference type="ARBA" id="ARBA00004609"/>
    </source>
</evidence>
<feature type="region of interest" description="Disordered" evidence="14">
    <location>
        <begin position="1868"/>
        <end position="2002"/>
    </location>
</feature>
<feature type="compositionally biased region" description="Pro residues" evidence="14">
    <location>
        <begin position="1873"/>
        <end position="1887"/>
    </location>
</feature>
<dbReference type="Pfam" id="PF11838">
    <property type="entry name" value="ERAP1_C"/>
    <property type="match status" value="2"/>
</dbReference>
<keyword evidence="15" id="KW-0732">Signal</keyword>
<feature type="signal peptide" evidence="15">
    <location>
        <begin position="1"/>
        <end position="24"/>
    </location>
</feature>
<feature type="chain" id="PRO_5043731459" description="Aminopeptidase N-like" evidence="15">
    <location>
        <begin position="25"/>
        <end position="2023"/>
    </location>
</feature>
<dbReference type="Gene3D" id="1.10.390.10">
    <property type="entry name" value="Neutral Protease Domain 2"/>
    <property type="match status" value="2"/>
</dbReference>
<comment type="similarity">
    <text evidence="2">Belongs to the peptidase M1 family.</text>
</comment>
<dbReference type="InterPro" id="IPR034016">
    <property type="entry name" value="M1_APN-typ"/>
</dbReference>
<feature type="compositionally biased region" description="Low complexity" evidence="14">
    <location>
        <begin position="1904"/>
        <end position="1926"/>
    </location>
</feature>
<dbReference type="InterPro" id="IPR042097">
    <property type="entry name" value="Aminopeptidase_N-like_N_sf"/>
</dbReference>
<evidence type="ECO:0000256" key="5">
    <source>
        <dbReference type="ARBA" id="ARBA00022670"/>
    </source>
</evidence>
<feature type="site" description="Transition state stabilizer" evidence="13">
    <location>
        <position position="423"/>
    </location>
</feature>
<dbReference type="InterPro" id="IPR014782">
    <property type="entry name" value="Peptidase_M1_dom"/>
</dbReference>
<comment type="subcellular location">
    <subcellularLocation>
        <location evidence="1">Cell membrane</location>
        <topology evidence="1">Lipid-anchor</topology>
        <topology evidence="1">GPI-anchor</topology>
    </subcellularLocation>
</comment>
<sequence>MTSPRLRHLWVSAAVCLCTASALAIPLSRAPTSSAAVAGDKSYRLPGDTKPVHYDVHITPTIGPADFSFTGTVRILFKVIKATNKLTLHADRLQNIKCTLDDDTQPLAAPVADEKRQFITFDLKRTVAVGGQHQLSCTYAGTIGDDDKGFYRSSYYDDAADVTRWFGITQFEMTFARRALPCYDEPNARATFLLTITHSKDLQAVSNTRPCTVERSGDLVTTAFEPTPSMPVYTLAWMVSDLPSRANDARDFRSFAQPSQLQRTTTSQAVGPRVLSLMAQYTGIAYQVDKMDQVAVPDHNFGAMENWGLVTYRQALLLADGWSRADTVLSVNTVIAHELVHQWFGNLVTPNWWCHVWLSEAFAEYFSYVMTDKINPAWKVMDKMPLLEMHDAFIPDALASTHAMNNEVFTPEEILSNFGPITYAKGASVLRMMEDAITDVAGSDRFQRGLQNYLNDRKASGVAMAHDVWANLDKVADKSYILSASYADMFGGWVTTPGFPLVSVARKGGTATLSQARFFSSGPNPEDATLWQIPIRWRLEGIDFTLAYRLDNKSQELDLMHGDSKWVLINADQVGYFRVQYDDDNWRALTAALLEDVDALTVSERAMLLDDALVLARAGMLSYDVALGLAEYLRQEKAYAPWAAFQNNIEYVAMQLRAGSDEDATLFNTWVQGLEHKIFNNLAMTPSTTDTFEDRLTRGVVARLAYEAQDPSAIIEADLKFETWQVDGDRSVDPDSLRVIMCSGVKDDGVFVDLVTRLADSEDEARRSDLTYALGCAADDSLKSELIRVIIYDSKGLKDKDVKALWKSLVSTDAGLTVTLRYLTEHGDELINDPLVGPARLGEMFTTIAPRIASQANFDKLNAFFNSHSVVSGLADALTEAVAAAKANLDWKKAHYDSIVSYIKKPRPTPAPTTPTEPTSTEPTSTEPTSTEPTSTEPTSTEPTSTEPTSTEPTPTGSTPTGPTPTGPTVTTPAPPTPSPSPYRLPQTVSPSLYVLILTVDDGASSFSGILGVSVEAGGEGVQAITLHASSLEFGAENVTLTPDDNGEAIAATGVAFDSDLEQATISLASAMTPGSSYTLAINYTGSLRDDLTGLYRAPLGAGNMIATQMYPAYARRVLPCWDEPRYRAPMQVSVLHSKTYTAVSSAPLIDQEDVLPRSSEDDDTTLDVFEPTGPIPASQLALYLLDASQAATDHHTGNLTTLYALPDVVARAKSAGLLSQTDALLNWFAAQAGSDAGLEQLSLVGVTSSLGPANDAWGLVALRDRNLVDMDNSPSSGESEQTWLLQLSRHLAQLWFGDLVGVEWWSDAWLREGFATFYEYAAAETVAAHWQLRGQLYTRAVAPALHADSFEGAHPLNDDGVSGSQESIANHLDVITSGKGAAVVQMLKHALQENGTFATGLQEYVKECKNSIGKPADLYKAMQSAVTALQAPALLPDGVTVADVLASWVDRSGYPVVNAIRNYDNKTATLSQERFLLHTASSSSGAAGGWWLPVSYALHDEYMSVHDNPVKAWLPPGQELEIRLDAAADGSDVTKEFLLVNADRKDFFRVNYDVHNWMLLRRYMDEYHTLVNTEARAALVDDALALARTGRLDYAVALEVVDFLRVDYDLAPWEAARAGFDYLDAQLLGSRHEAVYKTWLLQLLDTVFQQSNYFPEELDTHVQRLARAVSTAWACELGHKYCVQYATMDFSEWLDESDSVGHDTLAATACVGLRGENAADDLPVVLTKLRVQQDDALRAAIIQGLGCAAGDNAKLTWDAKSGLRRGEATLVWKAASRFGPSSVDASLDLLADNIDAVIRVSGKAAAESVIEILANRVTTQSQYDKLSSLASRFDATRLQGALRLAEDNIEWQSAYLEVVAEKLYELTNTPDPDLPTTPTTPPPTPPTDVTFTDPPERSSTSAATFWTLPTTAGTTAVTLPTLPTLPSRPPSTPPSVPPPTDPATAATKTTGTWFTLPPTRPVTAESLPPLTSTPSTSTPSTSNPSTSVKPPPPTRAPNGAAGLASSAGLVVVSVLALRGTWP</sequence>
<feature type="domain" description="ERAP1-like C-terminal" evidence="17">
    <location>
        <begin position="566"/>
        <end position="886"/>
    </location>
</feature>
<evidence type="ECO:0000259" key="17">
    <source>
        <dbReference type="Pfam" id="PF11838"/>
    </source>
</evidence>
<proteinExistence type="inferred from homology"/>
<dbReference type="PANTHER" id="PTHR11533">
    <property type="entry name" value="PROTEASE M1 ZINC METALLOPROTEASE"/>
    <property type="match status" value="1"/>
</dbReference>
<feature type="region of interest" description="Disordered" evidence="14">
    <location>
        <begin position="904"/>
        <end position="985"/>
    </location>
</feature>
<feature type="domain" description="ERAP1-like C-terminal" evidence="17">
    <location>
        <begin position="1538"/>
        <end position="1843"/>
    </location>
</feature>
<keyword evidence="9" id="KW-0482">Metalloprotease</keyword>
<evidence type="ECO:0000259" key="16">
    <source>
        <dbReference type="Pfam" id="PF01433"/>
    </source>
</evidence>
<keyword evidence="8 12" id="KW-0862">Zinc</keyword>
<dbReference type="PRINTS" id="PR00756">
    <property type="entry name" value="ALADIPTASE"/>
</dbReference>
<dbReference type="Gene3D" id="2.60.40.1910">
    <property type="match status" value="2"/>
</dbReference>
<keyword evidence="7" id="KW-0378">Hydrolase</keyword>
<evidence type="ECO:0000256" key="13">
    <source>
        <dbReference type="PIRSR" id="PIRSR634016-4"/>
    </source>
</evidence>
<dbReference type="GO" id="GO:0098552">
    <property type="term" value="C:side of membrane"/>
    <property type="evidence" value="ECO:0007669"/>
    <property type="project" value="UniProtKB-KW"/>
</dbReference>
<feature type="binding site" evidence="12">
    <location>
        <position position="337"/>
    </location>
    <ligand>
        <name>Zn(2+)</name>
        <dbReference type="ChEBI" id="CHEBI:29105"/>
        <note>catalytic</note>
    </ligand>
</feature>
<dbReference type="GO" id="GO:0008270">
    <property type="term" value="F:zinc ion binding"/>
    <property type="evidence" value="ECO:0007669"/>
    <property type="project" value="InterPro"/>
</dbReference>
<dbReference type="Gene3D" id="1.25.50.20">
    <property type="match status" value="2"/>
</dbReference>
<feature type="compositionally biased region" description="Low complexity" evidence="14">
    <location>
        <begin position="1969"/>
        <end position="1989"/>
    </location>
</feature>
<evidence type="ECO:0000256" key="14">
    <source>
        <dbReference type="SAM" id="MobiDB-lite"/>
    </source>
</evidence>
<evidence type="ECO:0000256" key="12">
    <source>
        <dbReference type="PIRSR" id="PIRSR634016-3"/>
    </source>
</evidence>
<evidence type="ECO:0000256" key="4">
    <source>
        <dbReference type="ARBA" id="ARBA00022622"/>
    </source>
</evidence>
<dbReference type="GO" id="GO:0042277">
    <property type="term" value="F:peptide binding"/>
    <property type="evidence" value="ECO:0007669"/>
    <property type="project" value="TreeGrafter"/>
</dbReference>
<dbReference type="Pfam" id="PF17900">
    <property type="entry name" value="Peptidase_M1_N"/>
    <property type="match status" value="2"/>
</dbReference>
<dbReference type="GO" id="GO:0006508">
    <property type="term" value="P:proteolysis"/>
    <property type="evidence" value="ECO:0007669"/>
    <property type="project" value="UniProtKB-KW"/>
</dbReference>
<feature type="active site" description="Proton acceptor" evidence="11">
    <location>
        <position position="338"/>
    </location>
</feature>